<evidence type="ECO:0000256" key="1">
    <source>
        <dbReference type="SAM" id="SignalP"/>
    </source>
</evidence>
<dbReference type="EMBL" id="HBNR01002835">
    <property type="protein sequence ID" value="CAE4562375.1"/>
    <property type="molecule type" value="Transcribed_RNA"/>
</dbReference>
<feature type="signal peptide" evidence="1">
    <location>
        <begin position="1"/>
        <end position="18"/>
    </location>
</feature>
<accession>A0A7S4PUV6</accession>
<proteinExistence type="predicted"/>
<keyword evidence="1" id="KW-0732">Signal</keyword>
<feature type="chain" id="PRO_5031093091" evidence="1">
    <location>
        <begin position="19"/>
        <end position="338"/>
    </location>
</feature>
<name>A0A7S4PUV6_9DINO</name>
<organism evidence="2">
    <name type="scientific">Alexandrium monilatum</name>
    <dbReference type="NCBI Taxonomy" id="311494"/>
    <lineage>
        <taxon>Eukaryota</taxon>
        <taxon>Sar</taxon>
        <taxon>Alveolata</taxon>
        <taxon>Dinophyceae</taxon>
        <taxon>Gonyaulacales</taxon>
        <taxon>Pyrocystaceae</taxon>
        <taxon>Alexandrium</taxon>
    </lineage>
</organism>
<protein>
    <submittedName>
        <fullName evidence="2">Uncharacterized protein</fullName>
    </submittedName>
</protein>
<reference evidence="2" key="1">
    <citation type="submission" date="2021-01" db="EMBL/GenBank/DDBJ databases">
        <authorList>
            <person name="Corre E."/>
            <person name="Pelletier E."/>
            <person name="Niang G."/>
            <person name="Scheremetjew M."/>
            <person name="Finn R."/>
            <person name="Kale V."/>
            <person name="Holt S."/>
            <person name="Cochrane G."/>
            <person name="Meng A."/>
            <person name="Brown T."/>
            <person name="Cohen L."/>
        </authorList>
    </citation>
    <scope>NUCLEOTIDE SEQUENCE</scope>
    <source>
        <strain evidence="2">CCMP3105</strain>
    </source>
</reference>
<dbReference type="AlphaFoldDB" id="A0A7S4PUV6"/>
<sequence length="338" mass="36722">MAARVVFALSFWAAVSKASGEAGDSVALAQWTYRVSPATLEAGARGPSGAQPVLPRSERIQDIWDVLRLMPEALNATKNLQKRHERPVDDDEDFNLQEMMKFLNDVTEAVRSTAFRGNITQLFKSMVANSKDYLHKGMAAMDKFAFSSRTVQDKEMPALAIWLLNNMTNNSISFGEANREAFKVAAAAIPKDMLQLINKTACPIGDLLSQPLLPTNVTATQVCSLADARACNTSGALVTLHKAIAFMNTTKAMLPMMDDFLNQTRPEVADRIHNLVVNFVNSASDIITDGTVLWNNVLSETKPVLKARLGCQFSAGAAPRLGLGLAALAALLAAWLEL</sequence>
<evidence type="ECO:0000313" key="2">
    <source>
        <dbReference type="EMBL" id="CAE4562375.1"/>
    </source>
</evidence>
<gene>
    <name evidence="2" type="ORF">AMON00008_LOCUS1994</name>
</gene>